<evidence type="ECO:0000256" key="2">
    <source>
        <dbReference type="SAM" id="MobiDB-lite"/>
    </source>
</evidence>
<dbReference type="PANTHER" id="PTHR35526:SF3">
    <property type="entry name" value="ANTI-SIGMA-F FACTOR RSBW"/>
    <property type="match status" value="1"/>
</dbReference>
<keyword evidence="5" id="KW-1185">Reference proteome</keyword>
<keyword evidence="4" id="KW-0547">Nucleotide-binding</keyword>
<dbReference type="RefSeq" id="WP_241038362.1">
    <property type="nucleotide sequence ID" value="NZ_BAAAJF010000012.1"/>
</dbReference>
<proteinExistence type="predicted"/>
<reference evidence="4 5" key="1">
    <citation type="submission" date="2022-03" db="EMBL/GenBank/DDBJ databases">
        <title>Pseudonocardia alaer sp. nov., a novel actinomycete isolated from reed forest soil.</title>
        <authorList>
            <person name="Wang L."/>
        </authorList>
    </citation>
    <scope>NUCLEOTIDE SEQUENCE [LARGE SCALE GENOMIC DNA]</scope>
    <source>
        <strain evidence="4 5">Y-16303</strain>
    </source>
</reference>
<protein>
    <submittedName>
        <fullName evidence="4">ATP-binding protein</fullName>
    </submittedName>
</protein>
<dbReference type="PANTHER" id="PTHR35526">
    <property type="entry name" value="ANTI-SIGMA-F FACTOR RSBW-RELATED"/>
    <property type="match status" value="1"/>
</dbReference>
<dbReference type="SUPFAM" id="SSF55874">
    <property type="entry name" value="ATPase domain of HSP90 chaperone/DNA topoisomerase II/histidine kinase"/>
    <property type="match status" value="1"/>
</dbReference>
<name>A0ABS9THE9_9PSEU</name>
<feature type="domain" description="Histidine kinase/HSP90-like ATPase" evidence="3">
    <location>
        <begin position="49"/>
        <end position="166"/>
    </location>
</feature>
<evidence type="ECO:0000313" key="4">
    <source>
        <dbReference type="EMBL" id="MCH6167813.1"/>
    </source>
</evidence>
<dbReference type="Proteomes" id="UP001299970">
    <property type="component" value="Unassembled WGS sequence"/>
</dbReference>
<keyword evidence="1" id="KW-0723">Serine/threonine-protein kinase</keyword>
<feature type="region of interest" description="Disordered" evidence="2">
    <location>
        <begin position="1"/>
        <end position="32"/>
    </location>
</feature>
<dbReference type="Gene3D" id="3.30.565.10">
    <property type="entry name" value="Histidine kinase-like ATPase, C-terminal domain"/>
    <property type="match status" value="1"/>
</dbReference>
<sequence>MPPPCDVDPEGWGPLAGPDPSPSPAHRASSAAAAAPITETTFTFRVAAHVTAAWQTRARIRGWLEALQFPAEWVDDVEYVVSEAVSNSAEHAYLPENSDGLITIEAEAFPVRAAEGDHEELWRVRVRVADDGRWKPLNPEQQHRGHGLAAIAALAAEVTIRRGEEGDSPGTEVIVVSPPAPRRARVERLRRGPSAP</sequence>
<feature type="region of interest" description="Disordered" evidence="2">
    <location>
        <begin position="162"/>
        <end position="196"/>
    </location>
</feature>
<dbReference type="InterPro" id="IPR050267">
    <property type="entry name" value="Anti-sigma-factor_SerPK"/>
</dbReference>
<dbReference type="Pfam" id="PF13581">
    <property type="entry name" value="HATPase_c_2"/>
    <property type="match status" value="1"/>
</dbReference>
<evidence type="ECO:0000259" key="3">
    <source>
        <dbReference type="Pfam" id="PF13581"/>
    </source>
</evidence>
<dbReference type="CDD" id="cd16936">
    <property type="entry name" value="HATPase_RsbW-like"/>
    <property type="match status" value="1"/>
</dbReference>
<keyword evidence="1" id="KW-0808">Transferase</keyword>
<keyword evidence="1" id="KW-0418">Kinase</keyword>
<comment type="caution">
    <text evidence="4">The sequence shown here is derived from an EMBL/GenBank/DDBJ whole genome shotgun (WGS) entry which is preliminary data.</text>
</comment>
<gene>
    <name evidence="4" type="ORF">MMF94_19165</name>
</gene>
<evidence type="ECO:0000256" key="1">
    <source>
        <dbReference type="ARBA" id="ARBA00022527"/>
    </source>
</evidence>
<accession>A0ABS9THE9</accession>
<organism evidence="4 5">
    <name type="scientific">Pseudonocardia alaniniphila</name>
    <dbReference type="NCBI Taxonomy" id="75291"/>
    <lineage>
        <taxon>Bacteria</taxon>
        <taxon>Bacillati</taxon>
        <taxon>Actinomycetota</taxon>
        <taxon>Actinomycetes</taxon>
        <taxon>Pseudonocardiales</taxon>
        <taxon>Pseudonocardiaceae</taxon>
        <taxon>Pseudonocardia</taxon>
    </lineage>
</organism>
<dbReference type="GO" id="GO:0005524">
    <property type="term" value="F:ATP binding"/>
    <property type="evidence" value="ECO:0007669"/>
    <property type="project" value="UniProtKB-KW"/>
</dbReference>
<keyword evidence="4" id="KW-0067">ATP-binding</keyword>
<dbReference type="EMBL" id="JAKXMK010000016">
    <property type="protein sequence ID" value="MCH6167813.1"/>
    <property type="molecule type" value="Genomic_DNA"/>
</dbReference>
<dbReference type="InterPro" id="IPR036890">
    <property type="entry name" value="HATPase_C_sf"/>
</dbReference>
<evidence type="ECO:0000313" key="5">
    <source>
        <dbReference type="Proteomes" id="UP001299970"/>
    </source>
</evidence>
<dbReference type="InterPro" id="IPR003594">
    <property type="entry name" value="HATPase_dom"/>
</dbReference>